<protein>
    <submittedName>
        <fullName evidence="1">Uncharacterized protein</fullName>
    </submittedName>
</protein>
<name>A0AB38YCS0_9GAMM</name>
<evidence type="ECO:0000313" key="1">
    <source>
        <dbReference type="EMBL" id="WLD56878.1"/>
    </source>
</evidence>
<dbReference type="EMBL" id="CP101717">
    <property type="protein sequence ID" value="WLD56878.1"/>
    <property type="molecule type" value="Genomic_DNA"/>
</dbReference>
<dbReference type="AlphaFoldDB" id="A0AB38YCS0"/>
<gene>
    <name evidence="1" type="ORF">NFC81_09055</name>
</gene>
<dbReference type="RefSeq" id="WP_304994163.1">
    <property type="nucleotide sequence ID" value="NZ_CP101717.1"/>
</dbReference>
<organism evidence="1">
    <name type="scientific">Salinispirillum sp. LH 10-3-1</name>
    <dbReference type="NCBI Taxonomy" id="2952525"/>
    <lineage>
        <taxon>Bacteria</taxon>
        <taxon>Pseudomonadati</taxon>
        <taxon>Pseudomonadota</taxon>
        <taxon>Gammaproteobacteria</taxon>
        <taxon>Oceanospirillales</taxon>
        <taxon>Saccharospirillaceae</taxon>
        <taxon>Salinispirillum</taxon>
    </lineage>
</organism>
<proteinExistence type="predicted"/>
<sequence>MRLLKPACIDDFLPLIYYGAETIQARSPEPWTTKEVIKACRKQQAFLFVAPDGFVVLQPKVTDGIKKVHVWLAYGRVKDAAVKSDYINQLKALARQIGACSLTFSSHRRGYKRYLPEAKQTGKNYEISL</sequence>
<accession>A0AB38YCS0</accession>
<reference evidence="1" key="1">
    <citation type="submission" date="2022-07" db="EMBL/GenBank/DDBJ databases">
        <title>Complete genome sequence of Salinispirillum sp. LH10-3-1 capable of multiple carbohydrate inversion isolated from a soda lake.</title>
        <authorList>
            <person name="Liu J."/>
            <person name="Zhai Y."/>
            <person name="Zhang H."/>
            <person name="Yang H."/>
            <person name="Qu J."/>
            <person name="Li J."/>
        </authorList>
    </citation>
    <scope>NUCLEOTIDE SEQUENCE</scope>
    <source>
        <strain evidence="1">LH 10-3-1</strain>
    </source>
</reference>